<sequence length="143" mass="16168">MTINTDQFARGIQTLEASLAQLGLTEVDSIQFEVFRNAVVKGFELTLDTAGKLLRKALKSYTARPRDVDALTYKDVLRHAVKHGLMVSEEVERWFGYRDNRNNTAHDYGIGFAEDTLKLLPSFIADAQRLESVLREKLNHADA</sequence>
<reference evidence="1" key="1">
    <citation type="submission" date="2020-12" db="EMBL/GenBank/DDBJ databases">
        <title>Geomonas sp. Red875, isolated from river sediment.</title>
        <authorList>
            <person name="Xu Z."/>
            <person name="Zhang Z."/>
            <person name="Masuda Y."/>
            <person name="Itoh H."/>
            <person name="Senoo K."/>
        </authorList>
    </citation>
    <scope>NUCLEOTIDE SEQUENCE</scope>
    <source>
        <strain evidence="1">Red875</strain>
    </source>
</reference>
<organism evidence="1 2">
    <name type="scientific">Geomesophilobacter sediminis</name>
    <dbReference type="NCBI Taxonomy" id="2798584"/>
    <lineage>
        <taxon>Bacteria</taxon>
        <taxon>Pseudomonadati</taxon>
        <taxon>Thermodesulfobacteriota</taxon>
        <taxon>Desulfuromonadia</taxon>
        <taxon>Geobacterales</taxon>
        <taxon>Geobacteraceae</taxon>
        <taxon>Geomesophilobacter</taxon>
    </lineage>
</organism>
<evidence type="ECO:0000313" key="2">
    <source>
        <dbReference type="Proteomes" id="UP000636888"/>
    </source>
</evidence>
<dbReference type="InterPro" id="IPR010235">
    <property type="entry name" value="HepT"/>
</dbReference>
<accession>A0A8J7M1K9</accession>
<name>A0A8J7M1K9_9BACT</name>
<dbReference type="Proteomes" id="UP000636888">
    <property type="component" value="Unassembled WGS sequence"/>
</dbReference>
<dbReference type="Gene3D" id="1.20.120.330">
    <property type="entry name" value="Nucleotidyltransferases domain 2"/>
    <property type="match status" value="1"/>
</dbReference>
<dbReference type="EMBL" id="JAEMHM010000017">
    <property type="protein sequence ID" value="MBJ6726808.1"/>
    <property type="molecule type" value="Genomic_DNA"/>
</dbReference>
<gene>
    <name evidence="1" type="ORF">JFN93_19030</name>
</gene>
<dbReference type="AlphaFoldDB" id="A0A8J7M1K9"/>
<comment type="caution">
    <text evidence="1">The sequence shown here is derived from an EMBL/GenBank/DDBJ whole genome shotgun (WGS) entry which is preliminary data.</text>
</comment>
<dbReference type="SUPFAM" id="SSF81593">
    <property type="entry name" value="Nucleotidyltransferase substrate binding subunit/domain"/>
    <property type="match status" value="1"/>
</dbReference>
<keyword evidence="2" id="KW-1185">Reference proteome</keyword>
<protein>
    <submittedName>
        <fullName evidence="1">Nucleotidyltransferase substrate binding protein</fullName>
    </submittedName>
</protein>
<proteinExistence type="predicted"/>
<evidence type="ECO:0000313" key="1">
    <source>
        <dbReference type="EMBL" id="MBJ6726808.1"/>
    </source>
</evidence>
<dbReference type="RefSeq" id="WP_199385769.1">
    <property type="nucleotide sequence ID" value="NZ_JAEMHM010000017.1"/>
</dbReference>
<dbReference type="Pfam" id="PF08780">
    <property type="entry name" value="NTase_sub_bind"/>
    <property type="match status" value="1"/>
</dbReference>